<evidence type="ECO:0000259" key="2">
    <source>
        <dbReference type="SMART" id="SM00343"/>
    </source>
</evidence>
<protein>
    <submittedName>
        <fullName evidence="4">Uncharacterized protein LOC112467082</fullName>
    </submittedName>
</protein>
<dbReference type="InterPro" id="IPR005312">
    <property type="entry name" value="DUF1759"/>
</dbReference>
<dbReference type="GO" id="GO:0003676">
    <property type="term" value="F:nucleic acid binding"/>
    <property type="evidence" value="ECO:0007669"/>
    <property type="project" value="InterPro"/>
</dbReference>
<dbReference type="GO" id="GO:0008270">
    <property type="term" value="F:zinc ion binding"/>
    <property type="evidence" value="ECO:0007669"/>
    <property type="project" value="InterPro"/>
</dbReference>
<evidence type="ECO:0000256" key="1">
    <source>
        <dbReference type="SAM" id="MobiDB-lite"/>
    </source>
</evidence>
<dbReference type="Pfam" id="PF03564">
    <property type="entry name" value="DUF1759"/>
    <property type="match status" value="1"/>
</dbReference>
<dbReference type="Proteomes" id="UP000504618">
    <property type="component" value="Unplaced"/>
</dbReference>
<dbReference type="RefSeq" id="XP_024891316.1">
    <property type="nucleotide sequence ID" value="XM_025035548.1"/>
</dbReference>
<evidence type="ECO:0000313" key="3">
    <source>
        <dbReference type="Proteomes" id="UP000504618"/>
    </source>
</evidence>
<reference evidence="4" key="1">
    <citation type="submission" date="2025-08" db="UniProtKB">
        <authorList>
            <consortium name="RefSeq"/>
        </authorList>
    </citation>
    <scope>IDENTIFICATION</scope>
    <source>
        <tissue evidence="4">Whole body</tissue>
    </source>
</reference>
<gene>
    <name evidence="4" type="primary">LOC112467082</name>
</gene>
<keyword evidence="3" id="KW-1185">Reference proteome</keyword>
<sequence length="968" mass="110154">MTSNDEYKRKFIRARMAAMTHLSTVANNTGNNNANSTVDNTLPSAQPVIKLPKIELRKFSGDVKDWLPFWSQFKKIHEDAAINKGNKFQYLLQAITAQSRAAELIDSFPPMEENYDSAIESLKNRFGRDEMLVYVRELLKLVMQNVLKPDDQMPLSSLYDKIEAQLRALETLGVTSDKCGAMLLPLVESSLPEELLRAWQRHPVPVGADGERREERLTQLIKFLRSEVENEERISIAMHGFDLKKDEPKTSKQKQRSDQAKGTPSAISLHAQGKPNKPIDCVFCEKEHASVKCEKARKMTLDEKKSLLQQKNACFNCLKIGHQSRVCRSSQKCAMCSRRHVVIMCPDIINRGDATVSTNADDGKEKVLSNSNQTREADVILQTLHAKIRNGKEERVVRVFFDQGSTRSYATKDIIRQMKYKAISEHKLKHSLFRNVTSAVKSHKKYVVHLCSLDNSYSCNFKVFDEEEICAEIPLWEKQPWMDELKEMDIQLTDGPSKCDYAAPIKILIGADIAGKLMTGRTKQLRCGLTAVETSLGWTLMGQVPKYVTDGLAEQAISMFQREACVSDLWELDVIGISDPVMEKSRKDHDEEILRRFEETVIVNAEGRYEVCLPWVETHPSLPNNRELAEKRLITTTKKLKSSALYDEYDQVFNDWLAEGIIEVVPDDEIDQEAHYLPHRGVVKVGAVINYHLKKLLSDESIKSMFKNADKNLTKLMESFYVDNCVTSLDTMTEVELFMYDAKHAMNEGAFELRGWENSHSKTGEVEISVLGLIWDKSDDTLRLVTPPIETIMNEKITKRVILSYSHRIFDPLGFVCPVMITPKLLLQQTWVSKIKWDDEVCDEIQNEFKKWLGSLTRLNELRFPRWAFESPARDTSITFHVFCDASKKAYAAVIFARVECASQVNVQFVTAKARVAPVAPMTITRLELLAASMAVRLACSTQGLEAHSWRIKSGGSTVTRMYNQYAM</sequence>
<organism evidence="3 4">
    <name type="scientific">Temnothorax curvispinosus</name>
    <dbReference type="NCBI Taxonomy" id="300111"/>
    <lineage>
        <taxon>Eukaryota</taxon>
        <taxon>Metazoa</taxon>
        <taxon>Ecdysozoa</taxon>
        <taxon>Arthropoda</taxon>
        <taxon>Hexapoda</taxon>
        <taxon>Insecta</taxon>
        <taxon>Pterygota</taxon>
        <taxon>Neoptera</taxon>
        <taxon>Endopterygota</taxon>
        <taxon>Hymenoptera</taxon>
        <taxon>Apocrita</taxon>
        <taxon>Aculeata</taxon>
        <taxon>Formicoidea</taxon>
        <taxon>Formicidae</taxon>
        <taxon>Myrmicinae</taxon>
        <taxon>Temnothorax</taxon>
    </lineage>
</organism>
<dbReference type="OrthoDB" id="416987at2759"/>
<dbReference type="PANTHER" id="PTHR47331">
    <property type="entry name" value="PHD-TYPE DOMAIN-CONTAINING PROTEIN"/>
    <property type="match status" value="1"/>
</dbReference>
<dbReference type="InterPro" id="IPR008042">
    <property type="entry name" value="Retrotrans_Pao"/>
</dbReference>
<dbReference type="SMART" id="SM00343">
    <property type="entry name" value="ZnF_C2HC"/>
    <property type="match status" value="1"/>
</dbReference>
<evidence type="ECO:0000313" key="4">
    <source>
        <dbReference type="RefSeq" id="XP_024891316.1"/>
    </source>
</evidence>
<feature type="region of interest" description="Disordered" evidence="1">
    <location>
        <begin position="239"/>
        <end position="273"/>
    </location>
</feature>
<dbReference type="GeneID" id="112467082"/>
<proteinExistence type="predicted"/>
<name>A0A6J1REP4_9HYME</name>
<feature type="compositionally biased region" description="Basic and acidic residues" evidence="1">
    <location>
        <begin position="241"/>
        <end position="259"/>
    </location>
</feature>
<dbReference type="Pfam" id="PF05380">
    <property type="entry name" value="Peptidase_A17"/>
    <property type="match status" value="1"/>
</dbReference>
<feature type="domain" description="CCHC-type" evidence="2">
    <location>
        <begin position="313"/>
        <end position="329"/>
    </location>
</feature>
<accession>A0A6J1REP4</accession>
<dbReference type="PANTHER" id="PTHR47331:SF1">
    <property type="entry name" value="GAG-LIKE PROTEIN"/>
    <property type="match status" value="1"/>
</dbReference>
<dbReference type="InterPro" id="IPR001878">
    <property type="entry name" value="Znf_CCHC"/>
</dbReference>
<dbReference type="AlphaFoldDB" id="A0A6J1REP4"/>